<protein>
    <submittedName>
        <fullName evidence="1">Uncharacterized protein</fullName>
    </submittedName>
</protein>
<dbReference type="Proteomes" id="UP001147746">
    <property type="component" value="Unassembled WGS sequence"/>
</dbReference>
<dbReference type="AlphaFoldDB" id="A0A9W9HL79"/>
<name>A0A9W9HL79_9EURO</name>
<sequence>MDFSNRSTSATTLSRSNPSVYSIRFAVFSAIIASKQALNRTEDVVNPGGCVGSIHGRGSVGLGGE</sequence>
<evidence type="ECO:0000313" key="1">
    <source>
        <dbReference type="EMBL" id="KAJ5324053.1"/>
    </source>
</evidence>
<organism evidence="1 2">
    <name type="scientific">Penicillium atrosanguineum</name>
    <dbReference type="NCBI Taxonomy" id="1132637"/>
    <lineage>
        <taxon>Eukaryota</taxon>
        <taxon>Fungi</taxon>
        <taxon>Dikarya</taxon>
        <taxon>Ascomycota</taxon>
        <taxon>Pezizomycotina</taxon>
        <taxon>Eurotiomycetes</taxon>
        <taxon>Eurotiomycetidae</taxon>
        <taxon>Eurotiales</taxon>
        <taxon>Aspergillaceae</taxon>
        <taxon>Penicillium</taxon>
    </lineage>
</organism>
<gene>
    <name evidence="1" type="ORF">N7476_002653</name>
</gene>
<evidence type="ECO:0000313" key="2">
    <source>
        <dbReference type="Proteomes" id="UP001147746"/>
    </source>
</evidence>
<accession>A0A9W9HL79</accession>
<dbReference type="EMBL" id="JAPZBO010000002">
    <property type="protein sequence ID" value="KAJ5324053.1"/>
    <property type="molecule type" value="Genomic_DNA"/>
</dbReference>
<reference evidence="1" key="1">
    <citation type="submission" date="2022-12" db="EMBL/GenBank/DDBJ databases">
        <authorList>
            <person name="Petersen C."/>
        </authorList>
    </citation>
    <scope>NUCLEOTIDE SEQUENCE</scope>
    <source>
        <strain evidence="1">IBT 21472</strain>
    </source>
</reference>
<proteinExistence type="predicted"/>
<comment type="caution">
    <text evidence="1">The sequence shown here is derived from an EMBL/GenBank/DDBJ whole genome shotgun (WGS) entry which is preliminary data.</text>
</comment>
<reference evidence="1" key="2">
    <citation type="journal article" date="2023" name="IMA Fungus">
        <title>Comparative genomic study of the Penicillium genus elucidates a diverse pangenome and 15 lateral gene transfer events.</title>
        <authorList>
            <person name="Petersen C."/>
            <person name="Sorensen T."/>
            <person name="Nielsen M.R."/>
            <person name="Sondergaard T.E."/>
            <person name="Sorensen J.L."/>
            <person name="Fitzpatrick D.A."/>
            <person name="Frisvad J.C."/>
            <person name="Nielsen K.L."/>
        </authorList>
    </citation>
    <scope>NUCLEOTIDE SEQUENCE</scope>
    <source>
        <strain evidence="1">IBT 21472</strain>
    </source>
</reference>
<keyword evidence="2" id="KW-1185">Reference proteome</keyword>